<protein>
    <submittedName>
        <fullName evidence="2">30S ribosomal protein S13</fullName>
    </submittedName>
</protein>
<organism evidence="2 3">
    <name type="scientific">Actinoallomurus iriomotensis</name>
    <dbReference type="NCBI Taxonomy" id="478107"/>
    <lineage>
        <taxon>Bacteria</taxon>
        <taxon>Bacillati</taxon>
        <taxon>Actinomycetota</taxon>
        <taxon>Actinomycetes</taxon>
        <taxon>Streptosporangiales</taxon>
        <taxon>Thermomonosporaceae</taxon>
        <taxon>Actinoallomurus</taxon>
    </lineage>
</organism>
<dbReference type="GO" id="GO:0005840">
    <property type="term" value="C:ribosome"/>
    <property type="evidence" value="ECO:0007669"/>
    <property type="project" value="UniProtKB-KW"/>
</dbReference>
<proteinExistence type="predicted"/>
<dbReference type="Proteomes" id="UP001165074">
    <property type="component" value="Unassembled WGS sequence"/>
</dbReference>
<dbReference type="SUPFAM" id="SSF46946">
    <property type="entry name" value="S13-like H2TH domain"/>
    <property type="match status" value="1"/>
</dbReference>
<accession>A0A9W6S4P6</accession>
<keyword evidence="2" id="KW-0687">Ribonucleoprotein</keyword>
<dbReference type="AlphaFoldDB" id="A0A9W6S4P6"/>
<dbReference type="Pfam" id="PF22525">
    <property type="entry name" value="H2TH_5"/>
    <property type="match status" value="1"/>
</dbReference>
<reference evidence="2" key="1">
    <citation type="submission" date="2023-03" db="EMBL/GenBank/DDBJ databases">
        <title>Actinoallomurus iriomotensis NBRC 103684.</title>
        <authorList>
            <person name="Ichikawa N."/>
            <person name="Sato H."/>
            <person name="Tonouchi N."/>
        </authorList>
    </citation>
    <scope>NUCLEOTIDE SEQUENCE</scope>
    <source>
        <strain evidence="2">NBRC 103684</strain>
    </source>
</reference>
<sequence>MALPTMTPEQRQAALEKAAEARAARTAMLNEVKAGKLSLAAVFGRDDDTAKKTRVSQLLRALPGVGKVSAEKAMADAGIEANRRVGGLGARQREALNTTFPQ</sequence>
<dbReference type="Gene3D" id="1.10.8.50">
    <property type="match status" value="1"/>
</dbReference>
<comment type="caution">
    <text evidence="2">The sequence shown here is derived from an EMBL/GenBank/DDBJ whole genome shotgun (WGS) entry which is preliminary data.</text>
</comment>
<name>A0A9W6S4P6_9ACTN</name>
<dbReference type="RefSeq" id="WP_285575733.1">
    <property type="nucleotide sequence ID" value="NZ_BSTK01000007.1"/>
</dbReference>
<dbReference type="NCBIfam" id="NF041260">
    <property type="entry name" value="actino_IHF"/>
    <property type="match status" value="1"/>
</dbReference>
<dbReference type="InterPro" id="IPR055201">
    <property type="entry name" value="IHF-like_H2TH"/>
</dbReference>
<dbReference type="InterPro" id="IPR047806">
    <property type="entry name" value="IHF_actinobact"/>
</dbReference>
<dbReference type="InterPro" id="IPR010979">
    <property type="entry name" value="Ribosomal_uS13-like_H2TH"/>
</dbReference>
<evidence type="ECO:0000313" key="2">
    <source>
        <dbReference type="EMBL" id="GLY87029.1"/>
    </source>
</evidence>
<evidence type="ECO:0000259" key="1">
    <source>
        <dbReference type="Pfam" id="PF22525"/>
    </source>
</evidence>
<dbReference type="EMBL" id="BSTK01000007">
    <property type="protein sequence ID" value="GLY87029.1"/>
    <property type="molecule type" value="Genomic_DNA"/>
</dbReference>
<gene>
    <name evidence="2" type="ORF">Airi02_049580</name>
</gene>
<dbReference type="GO" id="GO:0003676">
    <property type="term" value="F:nucleic acid binding"/>
    <property type="evidence" value="ECO:0007669"/>
    <property type="project" value="InterPro"/>
</dbReference>
<keyword evidence="2" id="KW-0689">Ribosomal protein</keyword>
<feature type="domain" description="Integration host factor-like helix-two turn-helix" evidence="1">
    <location>
        <begin position="33"/>
        <end position="100"/>
    </location>
</feature>
<keyword evidence="3" id="KW-1185">Reference proteome</keyword>
<evidence type="ECO:0000313" key="3">
    <source>
        <dbReference type="Proteomes" id="UP001165074"/>
    </source>
</evidence>